<reference evidence="2 3" key="1">
    <citation type="journal article" date="2024" name="Nat. Commun.">
        <title>Phylogenomics reveals the evolutionary origins of lichenization in chlorophyte algae.</title>
        <authorList>
            <person name="Puginier C."/>
            <person name="Libourel C."/>
            <person name="Otte J."/>
            <person name="Skaloud P."/>
            <person name="Haon M."/>
            <person name="Grisel S."/>
            <person name="Petersen M."/>
            <person name="Berrin J.G."/>
            <person name="Delaux P.M."/>
            <person name="Dal Grande F."/>
            <person name="Keller J."/>
        </authorList>
    </citation>
    <scope>NUCLEOTIDE SEQUENCE [LARGE SCALE GENOMIC DNA]</scope>
    <source>
        <strain evidence="2 3">SAG 2043</strain>
    </source>
</reference>
<dbReference type="InterPro" id="IPR043822">
    <property type="entry name" value="EsV_1_7_cys"/>
</dbReference>
<dbReference type="AlphaFoldDB" id="A0AAW1P982"/>
<proteinExistence type="predicted"/>
<evidence type="ECO:0000313" key="2">
    <source>
        <dbReference type="EMBL" id="KAK9806244.1"/>
    </source>
</evidence>
<organism evidence="2 3">
    <name type="scientific">[Myrmecia] bisecta</name>
    <dbReference type="NCBI Taxonomy" id="41462"/>
    <lineage>
        <taxon>Eukaryota</taxon>
        <taxon>Viridiplantae</taxon>
        <taxon>Chlorophyta</taxon>
        <taxon>core chlorophytes</taxon>
        <taxon>Trebouxiophyceae</taxon>
        <taxon>Trebouxiales</taxon>
        <taxon>Trebouxiaceae</taxon>
        <taxon>Myrmecia</taxon>
    </lineage>
</organism>
<evidence type="ECO:0000256" key="1">
    <source>
        <dbReference type="SAM" id="MobiDB-lite"/>
    </source>
</evidence>
<dbReference type="Pfam" id="PF19114">
    <property type="entry name" value="EsV_1_7_cys"/>
    <property type="match status" value="3"/>
</dbReference>
<dbReference type="SMART" id="SM01425">
    <property type="entry name" value="EsV_1_7"/>
    <property type="match status" value="3"/>
</dbReference>
<evidence type="ECO:0000313" key="3">
    <source>
        <dbReference type="Proteomes" id="UP001489004"/>
    </source>
</evidence>
<feature type="compositionally biased region" description="Polar residues" evidence="1">
    <location>
        <begin position="1"/>
        <end position="18"/>
    </location>
</feature>
<dbReference type="Proteomes" id="UP001489004">
    <property type="component" value="Unassembled WGS sequence"/>
</dbReference>
<sequence length="151" mass="16771">MLRMLSVTQEASVQQTSERPGKKATKVPACRQCQEPGCCKTASFIFPGETRRTHCAAHKKEGMLQASAQHCTVKGCKKQASFNFQGKNKALFCNQHKQEGMICIRSVRCTQQGCMKEATYNWPGASNRLYCPTHAKPGMVDRTSRSGKVKL</sequence>
<protein>
    <submittedName>
        <fullName evidence="2">Uncharacterized protein</fullName>
    </submittedName>
</protein>
<gene>
    <name evidence="2" type="ORF">WJX72_007079</name>
</gene>
<comment type="caution">
    <text evidence="2">The sequence shown here is derived from an EMBL/GenBank/DDBJ whole genome shotgun (WGS) entry which is preliminary data.</text>
</comment>
<accession>A0AAW1P982</accession>
<dbReference type="Gene3D" id="6.10.140.110">
    <property type="match status" value="1"/>
</dbReference>
<keyword evidence="3" id="KW-1185">Reference proteome</keyword>
<feature type="region of interest" description="Disordered" evidence="1">
    <location>
        <begin position="1"/>
        <end position="21"/>
    </location>
</feature>
<dbReference type="EMBL" id="JALJOR010000014">
    <property type="protein sequence ID" value="KAK9806244.1"/>
    <property type="molecule type" value="Genomic_DNA"/>
</dbReference>
<name>A0AAW1P982_9CHLO</name>